<reference evidence="1 2" key="1">
    <citation type="journal article" date="2018" name="Mol. Biol. Evol.">
        <title>Broad Genomic Sampling Reveals a Smut Pathogenic Ancestry of the Fungal Clade Ustilaginomycotina.</title>
        <authorList>
            <person name="Kijpornyongpan T."/>
            <person name="Mondo S.J."/>
            <person name="Barry K."/>
            <person name="Sandor L."/>
            <person name="Lee J."/>
            <person name="Lipzen A."/>
            <person name="Pangilinan J."/>
            <person name="LaButti K."/>
            <person name="Hainaut M."/>
            <person name="Henrissat B."/>
            <person name="Grigoriev I.V."/>
            <person name="Spatafora J.W."/>
            <person name="Aime M.C."/>
        </authorList>
    </citation>
    <scope>NUCLEOTIDE SEQUENCE [LARGE SCALE GENOMIC DNA]</scope>
    <source>
        <strain evidence="1 2">SA 807</strain>
    </source>
</reference>
<organism evidence="1 2">
    <name type="scientific">Violaceomyces palustris</name>
    <dbReference type="NCBI Taxonomy" id="1673888"/>
    <lineage>
        <taxon>Eukaryota</taxon>
        <taxon>Fungi</taxon>
        <taxon>Dikarya</taxon>
        <taxon>Basidiomycota</taxon>
        <taxon>Ustilaginomycotina</taxon>
        <taxon>Ustilaginomycetes</taxon>
        <taxon>Violaceomycetales</taxon>
        <taxon>Violaceomycetaceae</taxon>
        <taxon>Violaceomyces</taxon>
    </lineage>
</organism>
<keyword evidence="2" id="KW-1185">Reference proteome</keyword>
<accession>A0ACD0NPX2</accession>
<proteinExistence type="predicted"/>
<dbReference type="EMBL" id="KZ820313">
    <property type="protein sequence ID" value="PWN47898.1"/>
    <property type="molecule type" value="Genomic_DNA"/>
</dbReference>
<name>A0ACD0NPX2_9BASI</name>
<dbReference type="Proteomes" id="UP000245626">
    <property type="component" value="Unassembled WGS sequence"/>
</dbReference>
<gene>
    <name evidence="1" type="ORF">IE53DRAFT_389944</name>
</gene>
<evidence type="ECO:0000313" key="2">
    <source>
        <dbReference type="Proteomes" id="UP000245626"/>
    </source>
</evidence>
<sequence length="92" mass="10156">MGSPRRSAAVKSKGQGIRKTHTPARDSSEDVVGPFFAPLLLLSNPCLSRCQTRESVTTRCLISLPLFCFLFLALFFSLPVFPHLPHPSITRS</sequence>
<evidence type="ECO:0000313" key="1">
    <source>
        <dbReference type="EMBL" id="PWN47898.1"/>
    </source>
</evidence>
<protein>
    <submittedName>
        <fullName evidence="1">Uncharacterized protein</fullName>
    </submittedName>
</protein>